<dbReference type="GeneID" id="67009736"/>
<feature type="chain" id="PRO_5040212065" evidence="1">
    <location>
        <begin position="25"/>
        <end position="242"/>
    </location>
</feature>
<name>A0A9P3BR32_9EURO</name>
<evidence type="ECO:0000313" key="3">
    <source>
        <dbReference type="Proteomes" id="UP001043456"/>
    </source>
</evidence>
<evidence type="ECO:0000313" key="2">
    <source>
        <dbReference type="EMBL" id="GIJ92151.1"/>
    </source>
</evidence>
<reference evidence="2 3" key="1">
    <citation type="submission" date="2018-10" db="EMBL/GenBank/DDBJ databases">
        <title>Pan-genome distribution and transcriptional activeness of fungal secondary metabolism genes in Aspergillus section Fumigati.</title>
        <authorList>
            <person name="Takahashi H."/>
            <person name="Umemura M."/>
            <person name="Ninomiya A."/>
            <person name="Kusuya Y."/>
            <person name="Urayama S."/>
            <person name="Shimizu M."/>
            <person name="Watanabe A."/>
            <person name="Kamei K."/>
            <person name="Yaguchi T."/>
            <person name="Hagiwara D."/>
        </authorList>
    </citation>
    <scope>NUCLEOTIDE SEQUENCE [LARGE SCALE GENOMIC DNA]</scope>
    <source>
        <strain evidence="2 3">IFM 55266</strain>
    </source>
</reference>
<keyword evidence="3" id="KW-1185">Reference proteome</keyword>
<comment type="caution">
    <text evidence="2">The sequence shown here is derived from an EMBL/GenBank/DDBJ whole genome shotgun (WGS) entry which is preliminary data.</text>
</comment>
<gene>
    <name evidence="2" type="ORF">Asppvi_011127</name>
</gene>
<keyword evidence="1" id="KW-0732">Signal</keyword>
<dbReference type="EMBL" id="BHVY01000009">
    <property type="protein sequence ID" value="GIJ92151.1"/>
    <property type="molecule type" value="Genomic_DNA"/>
</dbReference>
<feature type="signal peptide" evidence="1">
    <location>
        <begin position="1"/>
        <end position="24"/>
    </location>
</feature>
<evidence type="ECO:0000256" key="1">
    <source>
        <dbReference type="SAM" id="SignalP"/>
    </source>
</evidence>
<accession>A0A9P3BR32</accession>
<proteinExistence type="predicted"/>
<protein>
    <submittedName>
        <fullName evidence="2">Uncharacterized protein</fullName>
    </submittedName>
</protein>
<dbReference type="RefSeq" id="XP_043162897.1">
    <property type="nucleotide sequence ID" value="XM_043306962.1"/>
</dbReference>
<sequence>MRFLPNHILKALLAVSMVTTYAGASPHDSPAIQVSIFDEYANNDDHHMRHGVPMDAEAAGNWADSESAGPPLFYGSCYRLSSDEYGRLGGDNGVWSYLQFGQEKSKVFKVCHKQYSCHQHQGSVQAGMDSKPYFYLWDFEGSKRVPRGNYLAVAGPDKFFAAGSGYCDVIRFRGDLDYNYYQEDDYSQPGVSKIRLTLAPYDTTSTKSGLTIDGAKNLKRTSAGNSVRLNFHPVACPVDEDD</sequence>
<dbReference type="Proteomes" id="UP001043456">
    <property type="component" value="Unassembled WGS sequence"/>
</dbReference>
<dbReference type="OrthoDB" id="10383770at2759"/>
<organism evidence="2 3">
    <name type="scientific">Aspergillus pseudoviridinutans</name>
    <dbReference type="NCBI Taxonomy" id="1517512"/>
    <lineage>
        <taxon>Eukaryota</taxon>
        <taxon>Fungi</taxon>
        <taxon>Dikarya</taxon>
        <taxon>Ascomycota</taxon>
        <taxon>Pezizomycotina</taxon>
        <taxon>Eurotiomycetes</taxon>
        <taxon>Eurotiomycetidae</taxon>
        <taxon>Eurotiales</taxon>
        <taxon>Aspergillaceae</taxon>
        <taxon>Aspergillus</taxon>
        <taxon>Aspergillus subgen. Fumigati</taxon>
    </lineage>
</organism>
<dbReference type="AlphaFoldDB" id="A0A9P3BR32"/>